<dbReference type="EMBL" id="CP002158">
    <property type="protein sequence ID" value="ADL26259.1"/>
    <property type="molecule type" value="Genomic_DNA"/>
</dbReference>
<organism evidence="2 3">
    <name type="scientific">Fibrobacter succinogenes (strain ATCC 19169 / S85)</name>
    <dbReference type="NCBI Taxonomy" id="59374"/>
    <lineage>
        <taxon>Bacteria</taxon>
        <taxon>Pseudomonadati</taxon>
        <taxon>Fibrobacterota</taxon>
        <taxon>Fibrobacteria</taxon>
        <taxon>Fibrobacterales</taxon>
        <taxon>Fibrobacteraceae</taxon>
        <taxon>Fibrobacter</taxon>
    </lineage>
</organism>
<reference evidence="3" key="1">
    <citation type="submission" date="2010-08" db="EMBL/GenBank/DDBJ databases">
        <title>Complete sequence of Fibrobacter succinogenes subsp. succinogenes S85.</title>
        <authorList>
            <person name="Durkin A.S."/>
            <person name="Nelson K.E."/>
            <person name="Morrison M."/>
            <person name="Forsberg C.W."/>
            <person name="Wilson D.B."/>
            <person name="Russell J.B."/>
            <person name="Cann I.K.O."/>
            <person name="Mackie R.I."/>
            <person name="White B.A."/>
        </authorList>
    </citation>
    <scope>NUCLEOTIDE SEQUENCE [LARGE SCALE GENOMIC DNA]</scope>
    <source>
        <strain evidence="3">ATCC 19169 / S85</strain>
    </source>
</reference>
<gene>
    <name evidence="2" type="ordered locus">FSU_1973</name>
</gene>
<feature type="chain" id="PRO_5003127958" description="Surface antigen" evidence="1">
    <location>
        <begin position="24"/>
        <end position="366"/>
    </location>
</feature>
<proteinExistence type="predicted"/>
<name>D9SBK0_FIBSS</name>
<dbReference type="Proteomes" id="UP000000517">
    <property type="component" value="Chromosome"/>
</dbReference>
<keyword evidence="1" id="KW-0732">Signal</keyword>
<dbReference type="eggNOG" id="COG4775">
    <property type="taxonomic scope" value="Bacteria"/>
</dbReference>
<evidence type="ECO:0008006" key="4">
    <source>
        <dbReference type="Google" id="ProtNLM"/>
    </source>
</evidence>
<dbReference type="STRING" id="59374.FSU_1973"/>
<evidence type="ECO:0000313" key="3">
    <source>
        <dbReference type="Proteomes" id="UP000000517"/>
    </source>
</evidence>
<dbReference type="Gene3D" id="2.40.160.50">
    <property type="entry name" value="membrane protein fhac: a member of the omp85/tpsb transporter family"/>
    <property type="match status" value="1"/>
</dbReference>
<dbReference type="HOGENOM" id="CLU_755954_0_0_0"/>
<protein>
    <recommendedName>
        <fullName evidence="4">Surface antigen</fullName>
    </recommendedName>
</protein>
<dbReference type="AlphaFoldDB" id="D9SBK0"/>
<evidence type="ECO:0000256" key="1">
    <source>
        <dbReference type="SAM" id="SignalP"/>
    </source>
</evidence>
<feature type="signal peptide" evidence="1">
    <location>
        <begin position="1"/>
        <end position="23"/>
    </location>
</feature>
<evidence type="ECO:0000313" key="2">
    <source>
        <dbReference type="EMBL" id="ADL26259.1"/>
    </source>
</evidence>
<dbReference type="KEGG" id="fsc:FSU_1973"/>
<sequence>MGEMRFLIKKLLALAAFATPAFAEVKADSTDDFQRFSAVPILGYTEETQYQLGAMAIIFFRPDNEGGKATELDLSFYGTSRKQVTGSFSPKFYLLNDRISGSLELHYEDWVGNYFGRKNNPDIDDYRKFDRQTFYTKTLVKTNFGTKQWVPGFNYGLFLEFNHTNVEFNNYHYYGTTEEPQNTNGWRNGVGYHLSMDTRDNTNWARHGYLVQWGHYFYNKGMGDYSYTHQELDIRGYSEFIWNTSMAVGFLWQRVDGDAPFDKLAGSDGLKRFRGVEKNYFYGNQALFLQVEFRKKLFWRLAGDIFFEGGKTGDYFSDLMRNKWHRSLGFGGRFALNKKENLYARCELSWVDFKNVGMTMYVRDAF</sequence>
<accession>D9SBK0</accession>